<keyword evidence="3" id="KW-1185">Reference proteome</keyword>
<name>A0ABX8TNU2_9CAUL</name>
<dbReference type="Proteomes" id="UP000824334">
    <property type="component" value="Chromosome"/>
</dbReference>
<dbReference type="EMBL" id="CP080034">
    <property type="protein sequence ID" value="QYC11848.1"/>
    <property type="molecule type" value="Genomic_DNA"/>
</dbReference>
<evidence type="ECO:0000313" key="3">
    <source>
        <dbReference type="Proteomes" id="UP000824334"/>
    </source>
</evidence>
<feature type="chain" id="PRO_5046091767" description="Secreted protein" evidence="1">
    <location>
        <begin position="23"/>
        <end position="120"/>
    </location>
</feature>
<evidence type="ECO:0008006" key="4">
    <source>
        <dbReference type="Google" id="ProtNLM"/>
    </source>
</evidence>
<reference evidence="2 3" key="1">
    <citation type="submission" date="2021-07" db="EMBL/GenBank/DDBJ databases">
        <title>Isolation and characterization of bacteria from a gold mining with a capacity of golden bioaccumulation.</title>
        <authorList>
            <person name="Yang X.J."/>
        </authorList>
    </citation>
    <scope>NUCLEOTIDE SEQUENCE [LARGE SCALE GENOMIC DNA]</scope>
    <source>
        <strain evidence="2 3">Au29</strain>
    </source>
</reference>
<dbReference type="RefSeq" id="WP_219354357.1">
    <property type="nucleotide sequence ID" value="NZ_CP080034.1"/>
</dbReference>
<keyword evidence="1" id="KW-0732">Signal</keyword>
<organism evidence="2 3">
    <name type="scientific">Brevundimonas nasdae</name>
    <dbReference type="NCBI Taxonomy" id="172043"/>
    <lineage>
        <taxon>Bacteria</taxon>
        <taxon>Pseudomonadati</taxon>
        <taxon>Pseudomonadota</taxon>
        <taxon>Alphaproteobacteria</taxon>
        <taxon>Caulobacterales</taxon>
        <taxon>Caulobacteraceae</taxon>
        <taxon>Brevundimonas</taxon>
    </lineage>
</organism>
<evidence type="ECO:0000256" key="1">
    <source>
        <dbReference type="SAM" id="SignalP"/>
    </source>
</evidence>
<accession>A0ABX8TNU2</accession>
<dbReference type="GeneID" id="94375171"/>
<sequence>MIRSLAIAAALALTAVAAPVVAQTPAPAAAQPAPKFTVDTTMAEISADPQAKVVLGDFFEKRRIAAGAPAMTPEESAGLAEMIGGLSPRQLAEFPQANLDDAALAELDALLRAVPAHANH</sequence>
<gene>
    <name evidence="2" type="ORF">KWG56_07830</name>
</gene>
<feature type="signal peptide" evidence="1">
    <location>
        <begin position="1"/>
        <end position="22"/>
    </location>
</feature>
<proteinExistence type="predicted"/>
<evidence type="ECO:0000313" key="2">
    <source>
        <dbReference type="EMBL" id="QYC11848.1"/>
    </source>
</evidence>
<protein>
    <recommendedName>
        <fullName evidence="4">Secreted protein</fullName>
    </recommendedName>
</protein>